<dbReference type="PANTHER" id="PTHR31793:SF2">
    <property type="entry name" value="BLR1345 PROTEIN"/>
    <property type="match status" value="1"/>
</dbReference>
<dbReference type="Gene3D" id="3.10.129.10">
    <property type="entry name" value="Hotdog Thioesterase"/>
    <property type="match status" value="1"/>
</dbReference>
<accession>A0ABU5E9P3</accession>
<reference evidence="1 2" key="1">
    <citation type="journal article" date="2016" name="Antonie Van Leeuwenhoek">
        <title>Dongia soli sp. nov., isolated from soil from Dokdo, Korea.</title>
        <authorList>
            <person name="Kim D.U."/>
            <person name="Lee H."/>
            <person name="Kim H."/>
            <person name="Kim S.G."/>
            <person name="Ka J.O."/>
        </authorList>
    </citation>
    <scope>NUCLEOTIDE SEQUENCE [LARGE SCALE GENOMIC DNA]</scope>
    <source>
        <strain evidence="1 2">D78</strain>
    </source>
</reference>
<name>A0ABU5E9P3_9PROT</name>
<gene>
    <name evidence="1" type="ORF">SMD27_06955</name>
</gene>
<dbReference type="CDD" id="cd00586">
    <property type="entry name" value="4HBT"/>
    <property type="match status" value="1"/>
</dbReference>
<dbReference type="InterPro" id="IPR029069">
    <property type="entry name" value="HotDog_dom_sf"/>
</dbReference>
<keyword evidence="2" id="KW-1185">Reference proteome</keyword>
<dbReference type="InterPro" id="IPR050563">
    <property type="entry name" value="4-hydroxybenzoyl-CoA_TE"/>
</dbReference>
<proteinExistence type="predicted"/>
<evidence type="ECO:0000313" key="2">
    <source>
        <dbReference type="Proteomes" id="UP001279642"/>
    </source>
</evidence>
<comment type="caution">
    <text evidence="1">The sequence shown here is derived from an EMBL/GenBank/DDBJ whole genome shotgun (WGS) entry which is preliminary data.</text>
</comment>
<dbReference type="EMBL" id="JAXCLW010000002">
    <property type="protein sequence ID" value="MDY0882576.1"/>
    <property type="molecule type" value="Genomic_DNA"/>
</dbReference>
<protein>
    <submittedName>
        <fullName evidence="1">Thioesterase family protein</fullName>
    </submittedName>
</protein>
<dbReference type="Pfam" id="PF13279">
    <property type="entry name" value="4HBT_2"/>
    <property type="match status" value="1"/>
</dbReference>
<organism evidence="1 2">
    <name type="scientific">Dongia soli</name>
    <dbReference type="NCBI Taxonomy" id="600628"/>
    <lineage>
        <taxon>Bacteria</taxon>
        <taxon>Pseudomonadati</taxon>
        <taxon>Pseudomonadota</taxon>
        <taxon>Alphaproteobacteria</taxon>
        <taxon>Rhodospirillales</taxon>
        <taxon>Dongiaceae</taxon>
        <taxon>Dongia</taxon>
    </lineage>
</organism>
<dbReference type="Proteomes" id="UP001279642">
    <property type="component" value="Unassembled WGS sequence"/>
</dbReference>
<evidence type="ECO:0000313" key="1">
    <source>
        <dbReference type="EMBL" id="MDY0882576.1"/>
    </source>
</evidence>
<sequence>MVAAAPLSLHRAVVKPEWVDYNGHLNDAYYMVIFSQATDAFMDYIGLDDAARRATRTSLYTLEGHINYLLEVKEGVEVEIRTRLIRHDAKRMQLYHEMFRPDHADPVAAAEFMLLHVDTTEGAKSAPFRPEIAAKLQEIQAAQDALPPSTYSSRTIELKPKA</sequence>
<dbReference type="PANTHER" id="PTHR31793">
    <property type="entry name" value="4-HYDROXYBENZOYL-COA THIOESTERASE FAMILY MEMBER"/>
    <property type="match status" value="1"/>
</dbReference>
<dbReference type="RefSeq" id="WP_320507649.1">
    <property type="nucleotide sequence ID" value="NZ_JAXCLW010000002.1"/>
</dbReference>
<dbReference type="SUPFAM" id="SSF54637">
    <property type="entry name" value="Thioesterase/thiol ester dehydrase-isomerase"/>
    <property type="match status" value="1"/>
</dbReference>